<proteinExistence type="predicted"/>
<evidence type="ECO:0000313" key="1">
    <source>
        <dbReference type="EMBL" id="KAF3037089.1"/>
    </source>
</evidence>
<comment type="caution">
    <text evidence="1">The sequence shown here is derived from an EMBL/GenBank/DDBJ whole genome shotgun (WGS) entry which is preliminary data.</text>
</comment>
<gene>
    <name evidence="1" type="ORF">E8E12_005135</name>
</gene>
<dbReference type="OrthoDB" id="5382468at2759"/>
<organism evidence="1 2">
    <name type="scientific">Didymella heteroderae</name>
    <dbReference type="NCBI Taxonomy" id="1769908"/>
    <lineage>
        <taxon>Eukaryota</taxon>
        <taxon>Fungi</taxon>
        <taxon>Dikarya</taxon>
        <taxon>Ascomycota</taxon>
        <taxon>Pezizomycotina</taxon>
        <taxon>Dothideomycetes</taxon>
        <taxon>Pleosporomycetidae</taxon>
        <taxon>Pleosporales</taxon>
        <taxon>Pleosporineae</taxon>
        <taxon>Didymellaceae</taxon>
        <taxon>Didymella</taxon>
    </lineage>
</organism>
<reference evidence="1" key="1">
    <citation type="submission" date="2019-04" db="EMBL/GenBank/DDBJ databases">
        <title>Sequencing of skin fungus with MAO and IRED activity.</title>
        <authorList>
            <person name="Marsaioli A.J."/>
            <person name="Bonatto J.M.C."/>
            <person name="Reis Junior O."/>
        </authorList>
    </citation>
    <scope>NUCLEOTIDE SEQUENCE</scope>
    <source>
        <strain evidence="1">28M1</strain>
    </source>
</reference>
<sequence>MNRMHFSFRTHLALGDIVRPAERVWKSKASCPPPKNGAIFSNFPRDSVADISPLAFSSADLNTREGLRVAPPSGSSLTAEDNFNDFHHLLDQLGITGHGDQQYAQRVTSDRPTDYERLAESAEGVWGKFQANMHERHQGQQQTLVPMPSGIEGLCQVVTGSPVAPPTLFFPTSARAPPLGLNGNEDPATDVIRDDEWHGGPEAIEQRVRRDEIQSATANIAQRINAKIGIIEVDKNKEETRK</sequence>
<accession>A0A9P5BZ60</accession>
<keyword evidence="2" id="KW-1185">Reference proteome</keyword>
<dbReference type="AlphaFoldDB" id="A0A9P5BZ60"/>
<protein>
    <submittedName>
        <fullName evidence="1">Uncharacterized protein</fullName>
    </submittedName>
</protein>
<dbReference type="Proteomes" id="UP000758155">
    <property type="component" value="Unassembled WGS sequence"/>
</dbReference>
<name>A0A9P5BZ60_9PLEO</name>
<dbReference type="EMBL" id="SWKV01000045">
    <property type="protein sequence ID" value="KAF3037089.1"/>
    <property type="molecule type" value="Genomic_DNA"/>
</dbReference>
<evidence type="ECO:0000313" key="2">
    <source>
        <dbReference type="Proteomes" id="UP000758155"/>
    </source>
</evidence>